<dbReference type="SUPFAM" id="SSF47413">
    <property type="entry name" value="lambda repressor-like DNA-binding domains"/>
    <property type="match status" value="1"/>
</dbReference>
<dbReference type="InterPro" id="IPR014710">
    <property type="entry name" value="RmlC-like_jellyroll"/>
</dbReference>
<accession>A0A844HPH5</accession>
<dbReference type="CDD" id="cd02209">
    <property type="entry name" value="cupin_XRE_C"/>
    <property type="match status" value="1"/>
</dbReference>
<dbReference type="SUPFAM" id="SSF51182">
    <property type="entry name" value="RmlC-like cupins"/>
    <property type="match status" value="1"/>
</dbReference>
<dbReference type="GO" id="GO:0003700">
    <property type="term" value="F:DNA-binding transcription factor activity"/>
    <property type="evidence" value="ECO:0007669"/>
    <property type="project" value="TreeGrafter"/>
</dbReference>
<dbReference type="Proteomes" id="UP000449846">
    <property type="component" value="Unassembled WGS sequence"/>
</dbReference>
<dbReference type="OrthoDB" id="9810578at2"/>
<keyword evidence="3" id="KW-0804">Transcription</keyword>
<dbReference type="Gene3D" id="2.60.120.10">
    <property type="entry name" value="Jelly Rolls"/>
    <property type="match status" value="1"/>
</dbReference>
<dbReference type="InterPro" id="IPR013096">
    <property type="entry name" value="Cupin_2"/>
</dbReference>
<evidence type="ECO:0000256" key="1">
    <source>
        <dbReference type="ARBA" id="ARBA00023015"/>
    </source>
</evidence>
<proteinExistence type="predicted"/>
<dbReference type="CDD" id="cd00093">
    <property type="entry name" value="HTH_XRE"/>
    <property type="match status" value="1"/>
</dbReference>
<dbReference type="EMBL" id="WMIG01000012">
    <property type="protein sequence ID" value="MTH61029.1"/>
    <property type="molecule type" value="Genomic_DNA"/>
</dbReference>
<organism evidence="5 6">
    <name type="scientific">Paracoccus litorisediminis</name>
    <dbReference type="NCBI Taxonomy" id="2006130"/>
    <lineage>
        <taxon>Bacteria</taxon>
        <taxon>Pseudomonadati</taxon>
        <taxon>Pseudomonadota</taxon>
        <taxon>Alphaproteobacteria</taxon>
        <taxon>Rhodobacterales</taxon>
        <taxon>Paracoccaceae</taxon>
        <taxon>Paracoccus</taxon>
    </lineage>
</organism>
<evidence type="ECO:0000313" key="6">
    <source>
        <dbReference type="Proteomes" id="UP000449846"/>
    </source>
</evidence>
<keyword evidence="2" id="KW-0238">DNA-binding</keyword>
<dbReference type="SMART" id="SM00530">
    <property type="entry name" value="HTH_XRE"/>
    <property type="match status" value="1"/>
</dbReference>
<dbReference type="AlphaFoldDB" id="A0A844HPH5"/>
<dbReference type="Pfam" id="PF07883">
    <property type="entry name" value="Cupin_2"/>
    <property type="match status" value="1"/>
</dbReference>
<comment type="caution">
    <text evidence="5">The sequence shown here is derived from an EMBL/GenBank/DDBJ whole genome shotgun (WGS) entry which is preliminary data.</text>
</comment>
<dbReference type="InterPro" id="IPR050807">
    <property type="entry name" value="TransReg_Diox_bact_type"/>
</dbReference>
<dbReference type="InterPro" id="IPR010982">
    <property type="entry name" value="Lambda_DNA-bd_dom_sf"/>
</dbReference>
<dbReference type="PROSITE" id="PS50943">
    <property type="entry name" value="HTH_CROC1"/>
    <property type="match status" value="1"/>
</dbReference>
<evidence type="ECO:0000256" key="3">
    <source>
        <dbReference type="ARBA" id="ARBA00023163"/>
    </source>
</evidence>
<feature type="domain" description="HTH cro/C1-type" evidence="4">
    <location>
        <begin position="18"/>
        <end position="72"/>
    </location>
</feature>
<gene>
    <name evidence="5" type="ORF">GL300_17600</name>
</gene>
<dbReference type="GO" id="GO:0003677">
    <property type="term" value="F:DNA binding"/>
    <property type="evidence" value="ECO:0007669"/>
    <property type="project" value="UniProtKB-KW"/>
</dbReference>
<protein>
    <submittedName>
        <fullName evidence="5">Helix-turn-helix domain-containing protein</fullName>
    </submittedName>
</protein>
<name>A0A844HPH5_9RHOB</name>
<dbReference type="PANTHER" id="PTHR46797">
    <property type="entry name" value="HTH-TYPE TRANSCRIPTIONAL REGULATOR"/>
    <property type="match status" value="1"/>
</dbReference>
<dbReference type="PANTHER" id="PTHR46797:SF23">
    <property type="entry name" value="HTH-TYPE TRANSCRIPTIONAL REGULATOR SUTR"/>
    <property type="match status" value="1"/>
</dbReference>
<keyword evidence="1" id="KW-0805">Transcription regulation</keyword>
<dbReference type="Pfam" id="PF01381">
    <property type="entry name" value="HTH_3"/>
    <property type="match status" value="1"/>
</dbReference>
<dbReference type="Gene3D" id="1.10.260.40">
    <property type="entry name" value="lambda repressor-like DNA-binding domains"/>
    <property type="match status" value="1"/>
</dbReference>
<evidence type="ECO:0000313" key="5">
    <source>
        <dbReference type="EMBL" id="MTH61029.1"/>
    </source>
</evidence>
<reference evidence="5 6" key="1">
    <citation type="submission" date="2019-11" db="EMBL/GenBank/DDBJ databases">
        <authorList>
            <person name="Dong K."/>
        </authorList>
    </citation>
    <scope>NUCLEOTIDE SEQUENCE [LARGE SCALE GENOMIC DNA]</scope>
    <source>
        <strain evidence="5 6">NBRC 112902</strain>
    </source>
</reference>
<dbReference type="InterPro" id="IPR001387">
    <property type="entry name" value="Cro/C1-type_HTH"/>
</dbReference>
<dbReference type="GO" id="GO:0005829">
    <property type="term" value="C:cytosol"/>
    <property type="evidence" value="ECO:0007669"/>
    <property type="project" value="TreeGrafter"/>
</dbReference>
<evidence type="ECO:0000259" key="4">
    <source>
        <dbReference type="PROSITE" id="PS50943"/>
    </source>
</evidence>
<dbReference type="RefSeq" id="WP_155040966.1">
    <property type="nucleotide sequence ID" value="NZ_JBHGCD010000021.1"/>
</dbReference>
<sequence length="184" mass="19898">MHNQEQNPAILRHVAQNLRQTRIARGLSQVALAEASGISRRLIVDVEAGQANVSLSSLDKLASALGVGFVELVAEPGRPRTQIRETTWRGADGSLARLLGAAPAQAEAQIWEWTLAAGDHYQAEPDPAGWHEMIYVVAGALRLVIDGVATSVPAGDFTIFPSSQHYSYHNDGPDLLRFIRNVVS</sequence>
<keyword evidence="6" id="KW-1185">Reference proteome</keyword>
<evidence type="ECO:0000256" key="2">
    <source>
        <dbReference type="ARBA" id="ARBA00023125"/>
    </source>
</evidence>
<dbReference type="InterPro" id="IPR011051">
    <property type="entry name" value="RmlC_Cupin_sf"/>
</dbReference>